<name>A0AAN8PBT0_9PEZI</name>
<keyword evidence="2" id="KW-1185">Reference proteome</keyword>
<dbReference type="Proteomes" id="UP001307849">
    <property type="component" value="Unassembled WGS sequence"/>
</dbReference>
<proteinExistence type="predicted"/>
<organism evidence="1 2">
    <name type="scientific">Arthrobotrys conoides</name>
    <dbReference type="NCBI Taxonomy" id="74498"/>
    <lineage>
        <taxon>Eukaryota</taxon>
        <taxon>Fungi</taxon>
        <taxon>Dikarya</taxon>
        <taxon>Ascomycota</taxon>
        <taxon>Pezizomycotina</taxon>
        <taxon>Orbiliomycetes</taxon>
        <taxon>Orbiliales</taxon>
        <taxon>Orbiliaceae</taxon>
        <taxon>Arthrobotrys</taxon>
    </lineage>
</organism>
<reference evidence="1 2" key="1">
    <citation type="submission" date="2019-10" db="EMBL/GenBank/DDBJ databases">
        <authorList>
            <person name="Palmer J.M."/>
        </authorList>
    </citation>
    <scope>NUCLEOTIDE SEQUENCE [LARGE SCALE GENOMIC DNA]</scope>
    <source>
        <strain evidence="1 2">TWF506</strain>
    </source>
</reference>
<gene>
    <name evidence="1" type="ORF">TWF506_010485</name>
</gene>
<accession>A0AAN8PBT0</accession>
<dbReference type="Gene3D" id="2.60.40.650">
    <property type="match status" value="1"/>
</dbReference>
<evidence type="ECO:0000313" key="2">
    <source>
        <dbReference type="Proteomes" id="UP001307849"/>
    </source>
</evidence>
<dbReference type="EMBL" id="JAVHJM010000008">
    <property type="protein sequence ID" value="KAK6508392.1"/>
    <property type="molecule type" value="Genomic_DNA"/>
</dbReference>
<comment type="caution">
    <text evidence="1">The sequence shown here is derived from an EMBL/GenBank/DDBJ whole genome shotgun (WGS) entry which is preliminary data.</text>
</comment>
<dbReference type="AlphaFoldDB" id="A0AAN8PBT0"/>
<evidence type="ECO:0000313" key="1">
    <source>
        <dbReference type="EMBL" id="KAK6508392.1"/>
    </source>
</evidence>
<sequence length="82" mass="9176">MGMMNNCWYIIKTELIESDEESDLPAVLFRHPTEPGAGEGGWLKPSEEIKIAQAKQEAGTPEKQFTREEIENIIKMAIVGLS</sequence>
<protein>
    <submittedName>
        <fullName evidence="1">Uncharacterized protein</fullName>
    </submittedName>
</protein>